<accession>A0A7G1N8T1</accession>
<evidence type="ECO:0000313" key="2">
    <source>
        <dbReference type="EMBL" id="BCL18196.1"/>
    </source>
</evidence>
<organism evidence="2 3">
    <name type="scientific">Streptomyces tuirus</name>
    <dbReference type="NCBI Taxonomy" id="68278"/>
    <lineage>
        <taxon>Bacteria</taxon>
        <taxon>Bacillati</taxon>
        <taxon>Actinomycetota</taxon>
        <taxon>Actinomycetes</taxon>
        <taxon>Kitasatosporales</taxon>
        <taxon>Streptomycetaceae</taxon>
        <taxon>Streptomyces</taxon>
    </lineage>
</organism>
<dbReference type="AlphaFoldDB" id="A0A7G1N8T1"/>
<name>A0A7G1N8T1_9ACTN</name>
<dbReference type="EMBL" id="AP023439">
    <property type="protein sequence ID" value="BCL18196.1"/>
    <property type="molecule type" value="Genomic_DNA"/>
</dbReference>
<sequence>MENINAQHRLAHPVRTESPPGAQHPVAVGQDGAEQRVAFVDVQRQGAGRSRAGHQGGELLVLSVVDDRVADRPVLRFPDELPGALLGQRGEGRADVRGQIGARR</sequence>
<evidence type="ECO:0000313" key="3">
    <source>
        <dbReference type="Proteomes" id="UP000516373"/>
    </source>
</evidence>
<dbReference type="Proteomes" id="UP000516373">
    <property type="component" value="Chromosome"/>
</dbReference>
<protein>
    <submittedName>
        <fullName evidence="2">Uncharacterized protein</fullName>
    </submittedName>
</protein>
<gene>
    <name evidence="2" type="ORF">GCM10017668_00390</name>
</gene>
<feature type="region of interest" description="Disordered" evidence="1">
    <location>
        <begin position="82"/>
        <end position="104"/>
    </location>
</feature>
<reference evidence="2 3" key="1">
    <citation type="journal article" date="2014" name="Int. J. Syst. Evol. Microbiol.">
        <title>Complete genome sequence of Corynebacterium casei LMG S-19264T (=DSM 44701T), isolated from a smear-ripened cheese.</title>
        <authorList>
            <consortium name="US DOE Joint Genome Institute (JGI-PGF)"/>
            <person name="Walter F."/>
            <person name="Albersmeier A."/>
            <person name="Kalinowski J."/>
            <person name="Ruckert C."/>
        </authorList>
    </citation>
    <scope>NUCLEOTIDE SEQUENCE [LARGE SCALE GENOMIC DNA]</scope>
    <source>
        <strain evidence="2 3">JCM 4255</strain>
    </source>
</reference>
<feature type="region of interest" description="Disordered" evidence="1">
    <location>
        <begin position="1"/>
        <end position="27"/>
    </location>
</feature>
<dbReference type="KEGG" id="stui:GCM10017668_00390"/>
<evidence type="ECO:0000256" key="1">
    <source>
        <dbReference type="SAM" id="MobiDB-lite"/>
    </source>
</evidence>
<proteinExistence type="predicted"/>